<dbReference type="PANTHER" id="PTHR43591">
    <property type="entry name" value="METHYLTRANSFERASE"/>
    <property type="match status" value="1"/>
</dbReference>
<comment type="caution">
    <text evidence="2">The sequence shown here is derived from an EMBL/GenBank/DDBJ whole genome shotgun (WGS) entry which is preliminary data.</text>
</comment>
<dbReference type="Pfam" id="PF13649">
    <property type="entry name" value="Methyltransf_25"/>
    <property type="match status" value="1"/>
</dbReference>
<dbReference type="CDD" id="cd02440">
    <property type="entry name" value="AdoMet_MTases"/>
    <property type="match status" value="1"/>
</dbReference>
<evidence type="ECO:0000313" key="2">
    <source>
        <dbReference type="EMBL" id="KAJ3573321.1"/>
    </source>
</evidence>
<evidence type="ECO:0000313" key="3">
    <source>
        <dbReference type="Proteomes" id="UP001213000"/>
    </source>
</evidence>
<dbReference type="AlphaFoldDB" id="A0AAD5VY65"/>
<accession>A0AAD5VY65</accession>
<evidence type="ECO:0000259" key="1">
    <source>
        <dbReference type="Pfam" id="PF13649"/>
    </source>
</evidence>
<dbReference type="GO" id="GO:0008168">
    <property type="term" value="F:methyltransferase activity"/>
    <property type="evidence" value="ECO:0007669"/>
    <property type="project" value="TreeGrafter"/>
</dbReference>
<dbReference type="Gene3D" id="3.40.50.150">
    <property type="entry name" value="Vaccinia Virus protein VP39"/>
    <property type="match status" value="1"/>
</dbReference>
<proteinExistence type="predicted"/>
<reference evidence="2" key="1">
    <citation type="submission" date="2022-07" db="EMBL/GenBank/DDBJ databases">
        <title>Genome Sequence of Leucocoprinus birnbaumii.</title>
        <authorList>
            <person name="Buettner E."/>
        </authorList>
    </citation>
    <scope>NUCLEOTIDE SEQUENCE</scope>
    <source>
        <strain evidence="2">VT141</strain>
    </source>
</reference>
<dbReference type="Proteomes" id="UP001213000">
    <property type="component" value="Unassembled WGS sequence"/>
</dbReference>
<organism evidence="2 3">
    <name type="scientific">Leucocoprinus birnbaumii</name>
    <dbReference type="NCBI Taxonomy" id="56174"/>
    <lineage>
        <taxon>Eukaryota</taxon>
        <taxon>Fungi</taxon>
        <taxon>Dikarya</taxon>
        <taxon>Basidiomycota</taxon>
        <taxon>Agaricomycotina</taxon>
        <taxon>Agaricomycetes</taxon>
        <taxon>Agaricomycetidae</taxon>
        <taxon>Agaricales</taxon>
        <taxon>Agaricineae</taxon>
        <taxon>Agaricaceae</taxon>
        <taxon>Leucocoprinus</taxon>
    </lineage>
</organism>
<name>A0AAD5VY65_9AGAR</name>
<dbReference type="InterPro" id="IPR041698">
    <property type="entry name" value="Methyltransf_25"/>
</dbReference>
<protein>
    <recommendedName>
        <fullName evidence="1">Methyltransferase domain-containing protein</fullName>
    </recommendedName>
</protein>
<dbReference type="PANTHER" id="PTHR43591:SF24">
    <property type="entry name" value="2-METHOXY-6-POLYPRENYL-1,4-BENZOQUINOL METHYLASE, MITOCHONDRIAL"/>
    <property type="match status" value="1"/>
</dbReference>
<feature type="domain" description="Methyltransferase" evidence="1">
    <location>
        <begin position="65"/>
        <end position="159"/>
    </location>
</feature>
<dbReference type="InterPro" id="IPR029063">
    <property type="entry name" value="SAM-dependent_MTases_sf"/>
</dbReference>
<dbReference type="EMBL" id="JANIEX010000107">
    <property type="protein sequence ID" value="KAJ3573321.1"/>
    <property type="molecule type" value="Genomic_DNA"/>
</dbReference>
<gene>
    <name evidence="2" type="ORF">NP233_g2513</name>
</gene>
<keyword evidence="3" id="KW-1185">Reference proteome</keyword>
<sequence>MSPTSADHPLDAVSSTAQKDGSVYPLLPTEEERNRLYVLNVILLNALGDIQMHAPVDLSKTGAAVLESGTGPGFWLIDLAKVTPVEVELVGIDISASFFPAPETIPPNLTFKQMSIASLPTEWTNKFTLVHQRFLFAAMRFSEWVTAIGNIYNVLQPGGWFQLFEIDDWISTGPMLKSFSLSQENLVKAWGGEGLFPHGYIAWKKMMEDVGFVNIRITFPETPVGKWAGKAGEGHQQNVVTLLKGTKSDILRRGGLGIVNDAEEYDRWAAGVQKEIEEGDTKPGARWVMICAQKPVDNLREKE</sequence>
<dbReference type="SUPFAM" id="SSF53335">
    <property type="entry name" value="S-adenosyl-L-methionine-dependent methyltransferases"/>
    <property type="match status" value="1"/>
</dbReference>